<keyword evidence="7" id="KW-1185">Reference proteome</keyword>
<dbReference type="PANTHER" id="PTHR12526">
    <property type="entry name" value="GLYCOSYLTRANSFERASE"/>
    <property type="match status" value="1"/>
</dbReference>
<dbReference type="InterPro" id="IPR055372">
    <property type="entry name" value="CBM96"/>
</dbReference>
<dbReference type="SUPFAM" id="SSF53756">
    <property type="entry name" value="UDP-Glycosyltransferase/glycogen phosphorylase"/>
    <property type="match status" value="1"/>
</dbReference>
<feature type="domain" description="Glycosyl transferase family 1" evidence="4">
    <location>
        <begin position="590"/>
        <end position="746"/>
    </location>
</feature>
<dbReference type="GO" id="GO:0005576">
    <property type="term" value="C:extracellular region"/>
    <property type="evidence" value="ECO:0007669"/>
    <property type="project" value="UniProtKB-SubCell"/>
</dbReference>
<sequence>MSEMVQVHWISGVQSTFIDKAMPNQSFDQVDDLRVGLSHHGSLYRTFLRFELPEHIANSQIWLATLVLTININAYPNYAKEYGVFSVDGNWEQGTVTWNNHPPIKEGLVASVLIEDQMNSTVEWDISPIIKKLVNKSTWNLEIRSLNEYENSLVSFFSQHSDFPDRQPFLRLVVEKSSPALSDDTFQAVYAAKQKYYSSFLSNPLTAESLEILGMINNKNYQGIVVYTEDEDAKPLQRPKQFLQALTERGYLGFFCKSTKDNFKIEEIANNLFMLNKPEYLLPILRSQSLAVLCTDVLQMSWADLLPHKFLWYDVVEPLELSSRYDRQMLEKHNAILKEADFVSYSGNQLKKYVAARADAINLSNQINNQGTSPVDAFTSVVKTNPKGWTLFSNIDVRGKINVMTETFFNFEGKEFYSGGAERYLLDLADVCSQLGYVMSIYQYGNFPWVRRFRNIDVISLARGSLTTSSTDASQRFNRQFYEQVQERSLLNIYSAFYQAHPLGATPNIGISHGVSWDNPFYKMQYINQFASHNSRYLMGAKICEQLISVDTNTANWFQTIDYELGQKIKVISNYVDLETFSPRENFEQIGDKIVILYPRRLYEARGLYMVLEIVDDILGQFPQVEFHFVGKGFEQDTKHVIKKEKKWPGRVKWYSLPPEEMPSAYKGADISLIPTLYSEGTSLSCLEAMACGNAVIATRVGGLTDLVIDRFNGLRIEPNATALLQAIRYLLHNQETLSTLKKHARMVAEAFPKTHWVAEWTKLIQQRAKEQGDTPRIAANPPLVKIYLKNIPDENSKIGYLITTLLSRGHLVYLQVKDLPTKPDLSFGRIQWIDWQEEELASPDFVMAEDAIAEEVKPVQLILTETWLHKFCQTPESSLMELALPSVAN</sequence>
<dbReference type="GO" id="GO:0016757">
    <property type="term" value="F:glycosyltransferase activity"/>
    <property type="evidence" value="ECO:0007669"/>
    <property type="project" value="InterPro"/>
</dbReference>
<dbReference type="InterPro" id="IPR001296">
    <property type="entry name" value="Glyco_trans_1"/>
</dbReference>
<dbReference type="OrthoDB" id="9766971at2"/>
<evidence type="ECO:0000259" key="5">
    <source>
        <dbReference type="Pfam" id="PF24517"/>
    </source>
</evidence>
<evidence type="ECO:0000256" key="1">
    <source>
        <dbReference type="ARBA" id="ARBA00004613"/>
    </source>
</evidence>
<dbReference type="Pfam" id="PF00534">
    <property type="entry name" value="Glycos_transf_1"/>
    <property type="match status" value="1"/>
</dbReference>
<name>A0A1S6IVL1_9FIRM</name>
<evidence type="ECO:0000313" key="6">
    <source>
        <dbReference type="EMBL" id="AQS58807.1"/>
    </source>
</evidence>
<protein>
    <submittedName>
        <fullName evidence="6">Uncharacterized protein</fullName>
    </submittedName>
</protein>
<dbReference type="STRING" id="1833852.B0537_06755"/>
<dbReference type="Pfam" id="PF24517">
    <property type="entry name" value="CBM96"/>
    <property type="match status" value="1"/>
</dbReference>
<evidence type="ECO:0000313" key="7">
    <source>
        <dbReference type="Proteomes" id="UP000189464"/>
    </source>
</evidence>
<organism evidence="6 7">
    <name type="scientific">Desulforamulus ferrireducens</name>
    <dbReference type="NCBI Taxonomy" id="1833852"/>
    <lineage>
        <taxon>Bacteria</taxon>
        <taxon>Bacillati</taxon>
        <taxon>Bacillota</taxon>
        <taxon>Clostridia</taxon>
        <taxon>Eubacteriales</taxon>
        <taxon>Peptococcaceae</taxon>
        <taxon>Desulforamulus</taxon>
    </lineage>
</organism>
<dbReference type="Proteomes" id="UP000189464">
    <property type="component" value="Chromosome"/>
</dbReference>
<dbReference type="CDD" id="cd03801">
    <property type="entry name" value="GT4_PimA-like"/>
    <property type="match status" value="1"/>
</dbReference>
<dbReference type="RefSeq" id="WP_159438624.1">
    <property type="nucleotide sequence ID" value="NZ_CP019698.1"/>
</dbReference>
<proteinExistence type="predicted"/>
<feature type="domain" description="Carbohydrate-binding module family 96" evidence="5">
    <location>
        <begin position="14"/>
        <end position="161"/>
    </location>
</feature>
<dbReference type="NCBIfam" id="NF033679">
    <property type="entry name" value="DNRLRE_dom"/>
    <property type="match status" value="1"/>
</dbReference>
<reference evidence="6 7" key="1">
    <citation type="journal article" date="2016" name="Int. J. Syst. Evol. Microbiol.">
        <title>Desulfotomaculum ferrireducens sp. nov., a moderately thermophilic sulfate-reducing and dissimilatory Fe(III)-reducing bacterium isolated from compost.</title>
        <authorList>
            <person name="Yang G."/>
            <person name="Guo J."/>
            <person name="Zhuang L."/>
            <person name="Yuan Y."/>
            <person name="Zhou S."/>
        </authorList>
    </citation>
    <scope>NUCLEOTIDE SEQUENCE [LARGE SCALE GENOMIC DNA]</scope>
    <source>
        <strain evidence="6 7">GSS09</strain>
    </source>
</reference>
<evidence type="ECO:0000259" key="4">
    <source>
        <dbReference type="Pfam" id="PF00534"/>
    </source>
</evidence>
<keyword evidence="2" id="KW-0964">Secreted</keyword>
<dbReference type="PANTHER" id="PTHR12526:SF623">
    <property type="entry name" value="WABG"/>
    <property type="match status" value="1"/>
</dbReference>
<evidence type="ECO:0000256" key="2">
    <source>
        <dbReference type="ARBA" id="ARBA00022525"/>
    </source>
</evidence>
<gene>
    <name evidence="6" type="ORF">B0537_06755</name>
</gene>
<comment type="subcellular location">
    <subcellularLocation>
        <location evidence="1">Secreted</location>
    </subcellularLocation>
</comment>
<dbReference type="Gene3D" id="3.40.50.2000">
    <property type="entry name" value="Glycogen Phosphorylase B"/>
    <property type="match status" value="2"/>
</dbReference>
<dbReference type="KEGG" id="dfg:B0537_06755"/>
<evidence type="ECO:0000256" key="3">
    <source>
        <dbReference type="ARBA" id="ARBA00022729"/>
    </source>
</evidence>
<dbReference type="AlphaFoldDB" id="A0A1S6IVL1"/>
<keyword evidence="3" id="KW-0732">Signal</keyword>
<accession>A0A1S6IVL1</accession>
<dbReference type="EMBL" id="CP019698">
    <property type="protein sequence ID" value="AQS58807.1"/>
    <property type="molecule type" value="Genomic_DNA"/>
</dbReference>